<evidence type="ECO:0000313" key="1">
    <source>
        <dbReference type="EMBL" id="EKJ95139.1"/>
    </source>
</evidence>
<name>A0ABN0HKK7_RHILU</name>
<dbReference type="EMBL" id="AMQQ01000021">
    <property type="protein sequence ID" value="EKJ95139.1"/>
    <property type="molecule type" value="Genomic_DNA"/>
</dbReference>
<sequence>MDLYTLSPQILSDAAERLGGNPVVMINLLRFRESPHYPGGFVDMKETSRAAYYEGYAGVFQEIASKLGIISERLYVGSRAMTLVSTEDEQWDDIVMIRYDSFSDLLSIIGHPDYLLRAEPHRQAAVANWRFIASQ</sequence>
<reference evidence="1 2" key="1">
    <citation type="journal article" date="2013" name="Genome Announc.">
        <title>Genome Sequence of Rhizobium lupini HPC(L) Isolated from Saline Desert Soil, Kutch (Gujarat).</title>
        <authorList>
            <person name="Agarwal L."/>
            <person name="Purohit H.J."/>
        </authorList>
    </citation>
    <scope>NUCLEOTIDE SEQUENCE [LARGE SCALE GENOMIC DNA]</scope>
    <source>
        <strain evidence="2">HPC(L)</strain>
    </source>
</reference>
<organism evidence="1 2">
    <name type="scientific">Bradyrhizobium lupini HPC(L)</name>
    <dbReference type="NCBI Taxonomy" id="1229491"/>
    <lineage>
        <taxon>Bacteria</taxon>
        <taxon>Pseudomonadati</taxon>
        <taxon>Pseudomonadota</taxon>
        <taxon>Alphaproteobacteria</taxon>
        <taxon>Hyphomicrobiales</taxon>
        <taxon>Nitrobacteraceae</taxon>
        <taxon>Bradyrhizobium</taxon>
    </lineage>
</organism>
<dbReference type="Gene3D" id="3.30.70.100">
    <property type="match status" value="1"/>
</dbReference>
<evidence type="ECO:0008006" key="3">
    <source>
        <dbReference type="Google" id="ProtNLM"/>
    </source>
</evidence>
<accession>A0ABN0HKK7</accession>
<proteinExistence type="predicted"/>
<protein>
    <recommendedName>
        <fullName evidence="3">DUF1330 domain-containing protein</fullName>
    </recommendedName>
</protein>
<evidence type="ECO:0000313" key="2">
    <source>
        <dbReference type="Proteomes" id="UP000017668"/>
    </source>
</evidence>
<comment type="caution">
    <text evidence="1">The sequence shown here is derived from an EMBL/GenBank/DDBJ whole genome shotgun (WGS) entry which is preliminary data.</text>
</comment>
<dbReference type="Proteomes" id="UP000017668">
    <property type="component" value="Unassembled WGS sequence"/>
</dbReference>
<dbReference type="RefSeq" id="WP_006699081.1">
    <property type="nucleotide sequence ID" value="NZ_AMQQ01000021.1"/>
</dbReference>
<gene>
    <name evidence="1" type="ORF">C241_15323</name>
</gene>
<keyword evidence="2" id="KW-1185">Reference proteome</keyword>